<dbReference type="GO" id="GO:0008033">
    <property type="term" value="P:tRNA processing"/>
    <property type="evidence" value="ECO:0007669"/>
    <property type="project" value="UniProtKB-KW"/>
</dbReference>
<feature type="region of interest" description="Disordered" evidence="7">
    <location>
        <begin position="323"/>
        <end position="345"/>
    </location>
</feature>
<proteinExistence type="predicted"/>
<evidence type="ECO:0000256" key="7">
    <source>
        <dbReference type="SAM" id="MobiDB-lite"/>
    </source>
</evidence>
<evidence type="ECO:0000256" key="3">
    <source>
        <dbReference type="ARBA" id="ARBA00022694"/>
    </source>
</evidence>
<dbReference type="GO" id="GO:0005524">
    <property type="term" value="F:ATP binding"/>
    <property type="evidence" value="ECO:0007669"/>
    <property type="project" value="UniProtKB-KW"/>
</dbReference>
<evidence type="ECO:0000256" key="1">
    <source>
        <dbReference type="ARBA" id="ARBA00013267"/>
    </source>
</evidence>
<keyword evidence="4" id="KW-0547">Nucleotide-binding</keyword>
<gene>
    <name evidence="9" type="ORF">ESCO_001022</name>
</gene>
<feature type="compositionally biased region" description="Polar residues" evidence="7">
    <location>
        <begin position="642"/>
        <end position="652"/>
    </location>
</feature>
<dbReference type="GO" id="GO:0032267">
    <property type="term" value="F:tRNA(Ile)-lysidine synthase activity"/>
    <property type="evidence" value="ECO:0007669"/>
    <property type="project" value="UniProtKB-EC"/>
</dbReference>
<sequence>MLQTYRSIKIADNPVQTAHGVVIDHRLREGSTKEAALVCSELKKLGIKSFVRTLNWKQLKRQGLDPNELSNMESHARTLRYQALGNACRYLQATSLFFAHHRDDQYETVLMRLLAGHGYRGLQGIRDANAIPECYELHGVYKSGLLDDQKRKHPSLSFRPPVREIKGLRWALKNAKEAEPWEQIDSYLNLQEALSQQFPRDQAAHKPPSSVPYLAPLDSEEGGVMVYRPLLQFDKDRLMATCEANNVPWFEDHTNADSSLTPRNAIRHLVQTHELPRALQKPAILALSRRARTRSLLEAAEAHRMLIRERVIKHFDPNAGTLLIEPPTLETKPTKRGRRLNKARDEARRPLRRLLAAIAIQKMIGFVTPDRHLPPLANLENAVDRLFPGLSSPAEAGSERLPPKAFPMAGVLFDPKPGSGSLQWFLSRAPYPSNQPLPQRNMPGYLNYRHGVFRLRGDDDQAGRYGHWRSWKTAKIWDGRFWIRVSGCVAARFQVLPFMPAYSKPFRTALPRKDRDRLEQILKHYAPGKARYSLPALYSVEASGAGEPVLTLLALPSLGIHVPGLERWVKYEARYKQIDSSLLGPARKNKPLSRWCGVSRRLRNHRARVHRRQSRRKRNHTLSRRARRARKPLASDIDNQIKPITQTAMQQD</sequence>
<dbReference type="SUPFAM" id="SSF52402">
    <property type="entry name" value="Adenine nucleotide alpha hydrolases-like"/>
    <property type="match status" value="1"/>
</dbReference>
<keyword evidence="3" id="KW-0819">tRNA processing</keyword>
<keyword evidence="5" id="KW-0067">ATP-binding</keyword>
<dbReference type="EMBL" id="LGSR01000020">
    <property type="protein sequence ID" value="KOS19427.1"/>
    <property type="molecule type" value="Genomic_DNA"/>
</dbReference>
<feature type="domain" description="tRNA(Ile)-lysidine/2-thiocytidine synthase N-terminal" evidence="8">
    <location>
        <begin position="18"/>
        <end position="131"/>
    </location>
</feature>
<feature type="domain" description="tRNA(Ile)-lysidine/2-thiocytidine synthase N-terminal" evidence="8">
    <location>
        <begin position="221"/>
        <end position="268"/>
    </location>
</feature>
<evidence type="ECO:0000256" key="6">
    <source>
        <dbReference type="ARBA" id="ARBA00048539"/>
    </source>
</evidence>
<dbReference type="EC" id="6.3.4.19" evidence="1"/>
<evidence type="ECO:0000256" key="5">
    <source>
        <dbReference type="ARBA" id="ARBA00022840"/>
    </source>
</evidence>
<evidence type="ECO:0000256" key="2">
    <source>
        <dbReference type="ARBA" id="ARBA00022598"/>
    </source>
</evidence>
<comment type="catalytic activity">
    <reaction evidence="6">
        <text>cytidine(34) in tRNA(Ile2) + L-lysine + ATP = lysidine(34) in tRNA(Ile2) + AMP + diphosphate + H(+)</text>
        <dbReference type="Rhea" id="RHEA:43744"/>
        <dbReference type="Rhea" id="RHEA-COMP:10625"/>
        <dbReference type="Rhea" id="RHEA-COMP:10670"/>
        <dbReference type="ChEBI" id="CHEBI:15378"/>
        <dbReference type="ChEBI" id="CHEBI:30616"/>
        <dbReference type="ChEBI" id="CHEBI:32551"/>
        <dbReference type="ChEBI" id="CHEBI:33019"/>
        <dbReference type="ChEBI" id="CHEBI:82748"/>
        <dbReference type="ChEBI" id="CHEBI:83665"/>
        <dbReference type="ChEBI" id="CHEBI:456215"/>
        <dbReference type="EC" id="6.3.4.19"/>
    </reaction>
</comment>
<dbReference type="InterPro" id="IPR014729">
    <property type="entry name" value="Rossmann-like_a/b/a_fold"/>
</dbReference>
<dbReference type="Proteomes" id="UP000053831">
    <property type="component" value="Unassembled WGS sequence"/>
</dbReference>
<dbReference type="InterPro" id="IPR011063">
    <property type="entry name" value="TilS/TtcA_N"/>
</dbReference>
<dbReference type="InterPro" id="IPR012795">
    <property type="entry name" value="tRNA_Ile_lys_synt_N"/>
</dbReference>
<evidence type="ECO:0000313" key="10">
    <source>
        <dbReference type="Proteomes" id="UP000053831"/>
    </source>
</evidence>
<name>A0A0M8MYH5_ESCWE</name>
<dbReference type="OrthoDB" id="434144at2759"/>
<protein>
    <recommendedName>
        <fullName evidence="1">tRNA(Ile)-lysidine synthetase</fullName>
        <ecNumber evidence="1">6.3.4.19</ecNumber>
    </recommendedName>
</protein>
<dbReference type="InterPro" id="IPR012094">
    <property type="entry name" value="tRNA_Ile_lys_synt"/>
</dbReference>
<feature type="compositionally biased region" description="Basic residues" evidence="7">
    <location>
        <begin position="606"/>
        <end position="631"/>
    </location>
</feature>
<evidence type="ECO:0000259" key="8">
    <source>
        <dbReference type="Pfam" id="PF01171"/>
    </source>
</evidence>
<feature type="region of interest" description="Disordered" evidence="7">
    <location>
        <begin position="606"/>
        <end position="652"/>
    </location>
</feature>
<evidence type="ECO:0000256" key="4">
    <source>
        <dbReference type="ARBA" id="ARBA00022741"/>
    </source>
</evidence>
<organism evidence="9 10">
    <name type="scientific">Escovopsis weberi</name>
    <dbReference type="NCBI Taxonomy" id="150374"/>
    <lineage>
        <taxon>Eukaryota</taxon>
        <taxon>Fungi</taxon>
        <taxon>Dikarya</taxon>
        <taxon>Ascomycota</taxon>
        <taxon>Pezizomycotina</taxon>
        <taxon>Sordariomycetes</taxon>
        <taxon>Hypocreomycetidae</taxon>
        <taxon>Hypocreales</taxon>
        <taxon>Hypocreaceae</taxon>
        <taxon>Escovopsis</taxon>
    </lineage>
</organism>
<dbReference type="CDD" id="cd01992">
    <property type="entry name" value="TilS_N"/>
    <property type="match status" value="1"/>
</dbReference>
<evidence type="ECO:0000313" key="9">
    <source>
        <dbReference type="EMBL" id="KOS19427.1"/>
    </source>
</evidence>
<comment type="caution">
    <text evidence="9">The sequence shown here is derived from an EMBL/GenBank/DDBJ whole genome shotgun (WGS) entry which is preliminary data.</text>
</comment>
<dbReference type="PANTHER" id="PTHR43033:SF1">
    <property type="entry name" value="TRNA(ILE)-LYSIDINE SYNTHASE-RELATED"/>
    <property type="match status" value="1"/>
</dbReference>
<dbReference type="AlphaFoldDB" id="A0A0M8MYH5"/>
<accession>A0A0M8MYH5</accession>
<dbReference type="STRING" id="150374.A0A0M8MYH5"/>
<dbReference type="Pfam" id="PF01171">
    <property type="entry name" value="ATP_bind_3"/>
    <property type="match status" value="2"/>
</dbReference>
<keyword evidence="2" id="KW-0436">Ligase</keyword>
<dbReference type="Gene3D" id="3.40.50.620">
    <property type="entry name" value="HUPs"/>
    <property type="match status" value="1"/>
</dbReference>
<reference evidence="9 10" key="1">
    <citation type="submission" date="2015-07" db="EMBL/GenBank/DDBJ databases">
        <title>The genome of the fungus Escovopsis weberi, a specialized disease agent of ant agriculture.</title>
        <authorList>
            <person name="de Man T.J."/>
            <person name="Stajich J.E."/>
            <person name="Kubicek C.P."/>
            <person name="Chenthamara K."/>
            <person name="Atanasova L."/>
            <person name="Druzhinina I.S."/>
            <person name="Birnbaum S."/>
            <person name="Barribeau S.M."/>
            <person name="Teiling C."/>
            <person name="Suen G."/>
            <person name="Currie C."/>
            <person name="Gerardo N.M."/>
        </authorList>
    </citation>
    <scope>NUCLEOTIDE SEQUENCE [LARGE SCALE GENOMIC DNA]</scope>
</reference>
<dbReference type="PANTHER" id="PTHR43033">
    <property type="entry name" value="TRNA(ILE)-LYSIDINE SYNTHASE-RELATED"/>
    <property type="match status" value="1"/>
</dbReference>
<keyword evidence="10" id="KW-1185">Reference proteome</keyword>